<comment type="similarity">
    <text evidence="1">Belongs to the universal stress protein A family.</text>
</comment>
<dbReference type="InterPro" id="IPR014729">
    <property type="entry name" value="Rossmann-like_a/b/a_fold"/>
</dbReference>
<dbReference type="Pfam" id="PF00582">
    <property type="entry name" value="Usp"/>
    <property type="match status" value="1"/>
</dbReference>
<name>A0ABR7QS79_9FLAO</name>
<comment type="caution">
    <text evidence="3">The sequence shown here is derived from an EMBL/GenBank/DDBJ whole genome shotgun (WGS) entry which is preliminary data.</text>
</comment>
<evidence type="ECO:0000313" key="4">
    <source>
        <dbReference type="Proteomes" id="UP000618952"/>
    </source>
</evidence>
<evidence type="ECO:0000256" key="1">
    <source>
        <dbReference type="ARBA" id="ARBA00008791"/>
    </source>
</evidence>
<dbReference type="InterPro" id="IPR006016">
    <property type="entry name" value="UspA"/>
</dbReference>
<dbReference type="PANTHER" id="PTHR46268">
    <property type="entry name" value="STRESS RESPONSE PROTEIN NHAX"/>
    <property type="match status" value="1"/>
</dbReference>
<dbReference type="PANTHER" id="PTHR46268:SF6">
    <property type="entry name" value="UNIVERSAL STRESS PROTEIN UP12"/>
    <property type="match status" value="1"/>
</dbReference>
<reference evidence="3 4" key="1">
    <citation type="submission" date="2020-08" db="EMBL/GenBank/DDBJ databases">
        <title>Arenibacter gaetbuli sp. nov., isolated from a sand dune.</title>
        <authorList>
            <person name="Park S."/>
            <person name="Yoon J.-H."/>
        </authorList>
    </citation>
    <scope>NUCLEOTIDE SEQUENCE [LARGE SCALE GENOMIC DNA]</scope>
    <source>
        <strain evidence="3 4">BSSL-BM3</strain>
    </source>
</reference>
<dbReference type="PRINTS" id="PR01438">
    <property type="entry name" value="UNVRSLSTRESS"/>
</dbReference>
<dbReference type="EMBL" id="JACLHY010000026">
    <property type="protein sequence ID" value="MBC8770038.1"/>
    <property type="molecule type" value="Genomic_DNA"/>
</dbReference>
<dbReference type="CDD" id="cd00293">
    <property type="entry name" value="USP-like"/>
    <property type="match status" value="1"/>
</dbReference>
<accession>A0ABR7QS79</accession>
<proteinExistence type="inferred from homology"/>
<dbReference type="Proteomes" id="UP000618952">
    <property type="component" value="Unassembled WGS sequence"/>
</dbReference>
<dbReference type="RefSeq" id="WP_187587493.1">
    <property type="nucleotide sequence ID" value="NZ_JACLHY010000026.1"/>
</dbReference>
<dbReference type="Gene3D" id="3.40.50.620">
    <property type="entry name" value="HUPs"/>
    <property type="match status" value="2"/>
</dbReference>
<gene>
    <name evidence="3" type="ORF">H4O18_18710</name>
</gene>
<keyword evidence="4" id="KW-1185">Reference proteome</keyword>
<feature type="domain" description="UspA" evidence="2">
    <location>
        <begin position="1"/>
        <end position="143"/>
    </location>
</feature>
<sequence length="280" mass="32021">MKTFLYATDYSLQAVAALRLAHLMAKKFNCKLIVMHVFDIPLTLSTVSVSHIQKEKRLLSENHLKLREFYTQHLGDTWEDSNIDFIVEENVSVVDAIMEKATEFDVELIVLGTKGASAIKEFLLGSTTTGLIKKAPCSVLSVPEMSKLETFKTMVYATDFEQADIFAINKLVKIANIFNAEIRIVHISSKEEYAGDQQMEWFKDMLLQKVQYGKITFDLIFSDQIFEELNRYLDKSEANLFAMLERKDNSFVQRYLQKDLVKKMVSSITIPLLSFNTAGL</sequence>
<evidence type="ECO:0000313" key="3">
    <source>
        <dbReference type="EMBL" id="MBC8770038.1"/>
    </source>
</evidence>
<organism evidence="3 4">
    <name type="scientific">Arenibacter arenosicollis</name>
    <dbReference type="NCBI Taxonomy" id="2762274"/>
    <lineage>
        <taxon>Bacteria</taxon>
        <taxon>Pseudomonadati</taxon>
        <taxon>Bacteroidota</taxon>
        <taxon>Flavobacteriia</taxon>
        <taxon>Flavobacteriales</taxon>
        <taxon>Flavobacteriaceae</taxon>
        <taxon>Arenibacter</taxon>
    </lineage>
</organism>
<evidence type="ECO:0000259" key="2">
    <source>
        <dbReference type="Pfam" id="PF00582"/>
    </source>
</evidence>
<dbReference type="InterPro" id="IPR006015">
    <property type="entry name" value="Universal_stress_UspA"/>
</dbReference>
<dbReference type="SUPFAM" id="SSF52402">
    <property type="entry name" value="Adenine nucleotide alpha hydrolases-like"/>
    <property type="match status" value="2"/>
</dbReference>
<protein>
    <submittedName>
        <fullName evidence="3">Universal stress protein</fullName>
    </submittedName>
</protein>